<dbReference type="InterPro" id="IPR005079">
    <property type="entry name" value="Peptidase_C45_hydrolase"/>
</dbReference>
<evidence type="ECO:0000259" key="1">
    <source>
        <dbReference type="Pfam" id="PF03417"/>
    </source>
</evidence>
<dbReference type="AlphaFoldDB" id="W9YM42"/>
<dbReference type="Proteomes" id="UP000019484">
    <property type="component" value="Unassembled WGS sequence"/>
</dbReference>
<dbReference type="OrthoDB" id="189997at2759"/>
<dbReference type="eggNOG" id="ENOG502RE67">
    <property type="taxonomic scope" value="Eukaryota"/>
</dbReference>
<organism evidence="2 3">
    <name type="scientific">Capronia coronata CBS 617.96</name>
    <dbReference type="NCBI Taxonomy" id="1182541"/>
    <lineage>
        <taxon>Eukaryota</taxon>
        <taxon>Fungi</taxon>
        <taxon>Dikarya</taxon>
        <taxon>Ascomycota</taxon>
        <taxon>Pezizomycotina</taxon>
        <taxon>Eurotiomycetes</taxon>
        <taxon>Chaetothyriomycetidae</taxon>
        <taxon>Chaetothyriales</taxon>
        <taxon>Herpotrichiellaceae</taxon>
        <taxon>Capronia</taxon>
    </lineage>
</organism>
<dbReference type="InterPro" id="IPR047794">
    <property type="entry name" value="C45_proenzyme-like"/>
</dbReference>
<feature type="domain" description="Peptidase C45 hydrolase" evidence="1">
    <location>
        <begin position="131"/>
        <end position="301"/>
    </location>
</feature>
<dbReference type="NCBIfam" id="NF040521">
    <property type="entry name" value="C45_proenzyme"/>
    <property type="match status" value="1"/>
</dbReference>
<proteinExistence type="predicted"/>
<gene>
    <name evidence="2" type="ORF">A1O1_03405</name>
</gene>
<dbReference type="HOGENOM" id="CLU_037787_1_0_1"/>
<dbReference type="PANTHER" id="PTHR34180:SF1">
    <property type="entry name" value="BETA-ALANYL-DOPAMINE_CARCININE HYDROLASE"/>
    <property type="match status" value="1"/>
</dbReference>
<keyword evidence="2" id="KW-0808">Transferase</keyword>
<dbReference type="STRING" id="1182541.W9YM42"/>
<dbReference type="PANTHER" id="PTHR34180">
    <property type="entry name" value="PEPTIDASE C45"/>
    <property type="match status" value="1"/>
</dbReference>
<dbReference type="Gene3D" id="3.60.60.10">
    <property type="entry name" value="Penicillin V Acylase, Chain A"/>
    <property type="match status" value="1"/>
</dbReference>
<evidence type="ECO:0000313" key="2">
    <source>
        <dbReference type="EMBL" id="EXJ90306.1"/>
    </source>
</evidence>
<dbReference type="InterPro" id="IPR047801">
    <property type="entry name" value="Peptidase_C45"/>
</dbReference>
<reference evidence="2 3" key="1">
    <citation type="submission" date="2013-03" db="EMBL/GenBank/DDBJ databases">
        <title>The Genome Sequence of Capronia coronata CBS 617.96.</title>
        <authorList>
            <consortium name="The Broad Institute Genomics Platform"/>
            <person name="Cuomo C."/>
            <person name="de Hoog S."/>
            <person name="Gorbushina A."/>
            <person name="Walker B."/>
            <person name="Young S.K."/>
            <person name="Zeng Q."/>
            <person name="Gargeya S."/>
            <person name="Fitzgerald M."/>
            <person name="Haas B."/>
            <person name="Abouelleil A."/>
            <person name="Allen A.W."/>
            <person name="Alvarado L."/>
            <person name="Arachchi H.M."/>
            <person name="Berlin A.M."/>
            <person name="Chapman S.B."/>
            <person name="Gainer-Dewar J."/>
            <person name="Goldberg J."/>
            <person name="Griggs A."/>
            <person name="Gujja S."/>
            <person name="Hansen M."/>
            <person name="Howarth C."/>
            <person name="Imamovic A."/>
            <person name="Ireland A."/>
            <person name="Larimer J."/>
            <person name="McCowan C."/>
            <person name="Murphy C."/>
            <person name="Pearson M."/>
            <person name="Poon T.W."/>
            <person name="Priest M."/>
            <person name="Roberts A."/>
            <person name="Saif S."/>
            <person name="Shea T."/>
            <person name="Sisk P."/>
            <person name="Sykes S."/>
            <person name="Wortman J."/>
            <person name="Nusbaum C."/>
            <person name="Birren B."/>
        </authorList>
    </citation>
    <scope>NUCLEOTIDE SEQUENCE [LARGE SCALE GENOMIC DNA]</scope>
    <source>
        <strain evidence="2 3">CBS 617.96</strain>
    </source>
</reference>
<dbReference type="EMBL" id="AMWN01000003">
    <property type="protein sequence ID" value="EXJ90306.1"/>
    <property type="molecule type" value="Genomic_DNA"/>
</dbReference>
<comment type="caution">
    <text evidence="2">The sequence shown here is derived from an EMBL/GenBank/DDBJ whole genome shotgun (WGS) entry which is preliminary data.</text>
</comment>
<protein>
    <submittedName>
        <fullName evidence="2">Isopenicillin-N N-acyltransferase</fullName>
    </submittedName>
</protein>
<keyword evidence="3" id="KW-1185">Reference proteome</keyword>
<dbReference type="GO" id="GO:0016746">
    <property type="term" value="F:acyltransferase activity"/>
    <property type="evidence" value="ECO:0007669"/>
    <property type="project" value="UniProtKB-KW"/>
</dbReference>
<keyword evidence="2" id="KW-0012">Acyltransferase</keyword>
<name>W9YM42_9EURO</name>
<evidence type="ECO:0000313" key="3">
    <source>
        <dbReference type="Proteomes" id="UP000019484"/>
    </source>
</evidence>
<dbReference type="Pfam" id="PF03417">
    <property type="entry name" value="AAT"/>
    <property type="match status" value="1"/>
</dbReference>
<sequence>MIAKVTTPPLRIELSGTPREIGLQHGTLLAQQIRGQIRVYDTMFRRTSNLDWDAVRAVSREYQTTLQRLTPDLYVEMEGIAEGAGLDVLDIVALNCRSEIALGLFSDGCSSLGWKMGVTTEPGEGDDEDTGKVVLAQNWDWTARVKENCVIMSIEQPGKPKIFICNEAGLVGKIGFNSSSVGVCMNAIRAKPTDSSKIPVHVALRVCLNSNTASEAIAQLDELGSIASTQHILLADAEGPISMELSPRGDVHIRPKDGDNGIVCHTNHLLENRYVKEYPWLAGSPIRLGRMRKLSAGVARTTPSGTDVTGDVLRNEIFSDTFNAPQAICCQEDPARPIETRSSTLFCIAMKFGHGLKPTAEVVWGRPGSGEEGPVITLGGE</sequence>
<dbReference type="RefSeq" id="XP_007722500.1">
    <property type="nucleotide sequence ID" value="XM_007724310.1"/>
</dbReference>
<accession>W9YM42</accession>
<dbReference type="GeneID" id="19158299"/>
<dbReference type="Gene3D" id="1.10.10.2120">
    <property type="match status" value="1"/>
</dbReference>